<dbReference type="Proteomes" id="UP000682733">
    <property type="component" value="Unassembled WGS sequence"/>
</dbReference>
<comment type="caution">
    <text evidence="2">The sequence shown here is derived from an EMBL/GenBank/DDBJ whole genome shotgun (WGS) entry which is preliminary data.</text>
</comment>
<feature type="compositionally biased region" description="Polar residues" evidence="1">
    <location>
        <begin position="22"/>
        <end position="37"/>
    </location>
</feature>
<dbReference type="EMBL" id="CAJOBA010036591">
    <property type="protein sequence ID" value="CAF4025834.1"/>
    <property type="molecule type" value="Genomic_DNA"/>
</dbReference>
<dbReference type="EMBL" id="CAJOBC010001533">
    <property type="protein sequence ID" value="CAF3683904.1"/>
    <property type="molecule type" value="Genomic_DNA"/>
</dbReference>
<dbReference type="AlphaFoldDB" id="A0A813ZPR1"/>
<evidence type="ECO:0000313" key="2">
    <source>
        <dbReference type="EMBL" id="CAF0901538.1"/>
    </source>
</evidence>
<gene>
    <name evidence="2" type="ORF">GPM918_LOCUS8663</name>
    <name evidence="3" type="ORF">OVA965_LOCUS24749</name>
    <name evidence="4" type="ORF">SRO942_LOCUS8663</name>
    <name evidence="5" type="ORF">TMI583_LOCUS25473</name>
</gene>
<reference evidence="2" key="1">
    <citation type="submission" date="2021-02" db="EMBL/GenBank/DDBJ databases">
        <authorList>
            <person name="Nowell W R."/>
        </authorList>
    </citation>
    <scope>NUCLEOTIDE SEQUENCE</scope>
</reference>
<evidence type="ECO:0000313" key="5">
    <source>
        <dbReference type="EMBL" id="CAF4025834.1"/>
    </source>
</evidence>
<evidence type="ECO:0000313" key="3">
    <source>
        <dbReference type="EMBL" id="CAF1217411.1"/>
    </source>
</evidence>
<proteinExistence type="predicted"/>
<dbReference type="EMBL" id="CAJNOK010015052">
    <property type="protein sequence ID" value="CAF1217411.1"/>
    <property type="molecule type" value="Genomic_DNA"/>
</dbReference>
<dbReference type="Proteomes" id="UP000677228">
    <property type="component" value="Unassembled WGS sequence"/>
</dbReference>
<organism evidence="2 6">
    <name type="scientific">Didymodactylos carnosus</name>
    <dbReference type="NCBI Taxonomy" id="1234261"/>
    <lineage>
        <taxon>Eukaryota</taxon>
        <taxon>Metazoa</taxon>
        <taxon>Spiralia</taxon>
        <taxon>Gnathifera</taxon>
        <taxon>Rotifera</taxon>
        <taxon>Eurotatoria</taxon>
        <taxon>Bdelloidea</taxon>
        <taxon>Philodinida</taxon>
        <taxon>Philodinidae</taxon>
        <taxon>Didymodactylos</taxon>
    </lineage>
</organism>
<dbReference type="Proteomes" id="UP000663829">
    <property type="component" value="Unassembled WGS sequence"/>
</dbReference>
<dbReference type="Proteomes" id="UP000681722">
    <property type="component" value="Unassembled WGS sequence"/>
</dbReference>
<feature type="compositionally biased region" description="Basic residues" evidence="1">
    <location>
        <begin position="40"/>
        <end position="51"/>
    </location>
</feature>
<feature type="region of interest" description="Disordered" evidence="1">
    <location>
        <begin position="22"/>
        <end position="115"/>
    </location>
</feature>
<evidence type="ECO:0000256" key="1">
    <source>
        <dbReference type="SAM" id="MobiDB-lite"/>
    </source>
</evidence>
<accession>A0A813ZPR1</accession>
<protein>
    <submittedName>
        <fullName evidence="2">Uncharacterized protein</fullName>
    </submittedName>
</protein>
<dbReference type="EMBL" id="CAJNOQ010001533">
    <property type="protein sequence ID" value="CAF0901538.1"/>
    <property type="molecule type" value="Genomic_DNA"/>
</dbReference>
<evidence type="ECO:0000313" key="4">
    <source>
        <dbReference type="EMBL" id="CAF3683904.1"/>
    </source>
</evidence>
<feature type="compositionally biased region" description="Basic and acidic residues" evidence="1">
    <location>
        <begin position="63"/>
        <end position="81"/>
    </location>
</feature>
<name>A0A813ZPR1_9BILA</name>
<evidence type="ECO:0000313" key="6">
    <source>
        <dbReference type="Proteomes" id="UP000663829"/>
    </source>
</evidence>
<sequence>MAVMITSQPLLEVATTTIEVNTTRPVQNVAPRNNPTTRQLARRRQRRRQRQRDRQQDMIHQQRQRERQRWTPRSPPRDRPHTNYTRGHWRQGRLQETFGNSSANHDPIRESIDSPTDDMLLDSYMYNLETIDPRNRWEQEQLYEFEGFVVLEHLQFLSDQTEQQENINAEERFAQTKLEEQNDQELLQLEQNERIDFLLLQMNQPLLYE</sequence>
<keyword evidence="6" id="KW-1185">Reference proteome</keyword>